<gene>
    <name evidence="5 6" type="primary">tatC</name>
    <name evidence="6" type="ORF">J9309_02950</name>
</gene>
<dbReference type="PANTHER" id="PTHR30371:SF0">
    <property type="entry name" value="SEC-INDEPENDENT PROTEIN TRANSLOCASE PROTEIN TATC, CHLOROPLASTIC-RELATED"/>
    <property type="match status" value="1"/>
</dbReference>
<sequence>MAASGKTDMSFLAHIGELRGNLIRSVIAVVLTSIGVAFFWDELVEYVIMAPLKSTFPTFDWFNAFGQLTGFGVIYKESFDISKDLTNLNPSGQITSQFFAIIVCGVILAIPYIIYELWKFISPALKDSERKYAGATILAVSFFFILGVLFSYFLLIPLCTQFLFTYDPFNVGNTWTLPSYIDLFVQLLLSMGLMFLLPVFVYFLTSIGVLTPMFLRTYRKHAFIVVLVIAAAITPNDLYSMILVTIPLWILYEFSILVSNRVYNNQLEAESREIVKK</sequence>
<dbReference type="Proteomes" id="UP000672011">
    <property type="component" value="Chromosome"/>
</dbReference>
<evidence type="ECO:0000256" key="5">
    <source>
        <dbReference type="HAMAP-Rule" id="MF_00902"/>
    </source>
</evidence>
<feature type="transmembrane region" description="Helical" evidence="5">
    <location>
        <begin position="94"/>
        <end position="115"/>
    </location>
</feature>
<reference evidence="7" key="2">
    <citation type="submission" date="2021-04" db="EMBL/GenBank/DDBJ databases">
        <title>Taxonomy of Flavobacteriaceae bacterium ZY171143.</title>
        <authorList>
            <person name="Li F."/>
        </authorList>
    </citation>
    <scope>NUCLEOTIDE SEQUENCE [LARGE SCALE GENOMIC DNA]</scope>
    <source>
        <strain evidence="7">ZY171143</strain>
    </source>
</reference>
<keyword evidence="2 5" id="KW-0812">Transmembrane</keyword>
<reference evidence="6 7" key="1">
    <citation type="journal article" date="2021" name="Int. J. Syst. Evol. Microbiol.">
        <title>Faecalibacter bovis sp. nov., isolated from cow faeces.</title>
        <authorList>
            <person name="Li F."/>
            <person name="Zhao W."/>
            <person name="Hong Q."/>
            <person name="Shao Q."/>
            <person name="Song J."/>
            <person name="Yang S."/>
        </authorList>
    </citation>
    <scope>NUCLEOTIDE SEQUENCE [LARGE SCALE GENOMIC DNA]</scope>
    <source>
        <strain evidence="6 7">ZY171143</strain>
    </source>
</reference>
<protein>
    <recommendedName>
        <fullName evidence="5">Sec-independent protein translocase protein TatC</fullName>
    </recommendedName>
</protein>
<name>A0ABX7XEJ5_9FLAO</name>
<evidence type="ECO:0000313" key="6">
    <source>
        <dbReference type="EMBL" id="QTV06307.1"/>
    </source>
</evidence>
<proteinExistence type="inferred from homology"/>
<evidence type="ECO:0000256" key="1">
    <source>
        <dbReference type="ARBA" id="ARBA00004141"/>
    </source>
</evidence>
<dbReference type="RefSeq" id="WP_230476951.1">
    <property type="nucleotide sequence ID" value="NZ_CP072842.1"/>
</dbReference>
<evidence type="ECO:0000256" key="4">
    <source>
        <dbReference type="ARBA" id="ARBA00023136"/>
    </source>
</evidence>
<keyword evidence="5" id="KW-0811">Translocation</keyword>
<evidence type="ECO:0000256" key="3">
    <source>
        <dbReference type="ARBA" id="ARBA00022989"/>
    </source>
</evidence>
<comment type="caution">
    <text evidence="5">Lacks conserved residue(s) required for the propagation of feature annotation.</text>
</comment>
<dbReference type="HAMAP" id="MF_00902">
    <property type="entry name" value="TatC"/>
    <property type="match status" value="1"/>
</dbReference>
<dbReference type="PRINTS" id="PR01840">
    <property type="entry name" value="TATCFAMILY"/>
</dbReference>
<feature type="transmembrane region" description="Helical" evidence="5">
    <location>
        <begin position="184"/>
        <end position="210"/>
    </location>
</feature>
<comment type="subunit">
    <text evidence="5">Forms a complex with TatA.</text>
</comment>
<keyword evidence="7" id="KW-1185">Reference proteome</keyword>
<comment type="similarity">
    <text evidence="5">Belongs to the TatC family.</text>
</comment>
<keyword evidence="4 5" id="KW-0472">Membrane</keyword>
<comment type="function">
    <text evidence="5">Part of the twin-arginine translocation (Tat) system that transports large folded proteins containing a characteristic twin-arginine motif in their signal peptide across membranes.</text>
</comment>
<feature type="transmembrane region" description="Helical" evidence="5">
    <location>
        <begin position="222"/>
        <end position="252"/>
    </location>
</feature>
<dbReference type="NCBIfam" id="TIGR00945">
    <property type="entry name" value="tatC"/>
    <property type="match status" value="1"/>
</dbReference>
<dbReference type="InterPro" id="IPR002033">
    <property type="entry name" value="TatC"/>
</dbReference>
<keyword evidence="5" id="KW-0813">Transport</keyword>
<keyword evidence="3 5" id="KW-1133">Transmembrane helix</keyword>
<keyword evidence="5" id="KW-0653">Protein transport</keyword>
<evidence type="ECO:0000256" key="2">
    <source>
        <dbReference type="ARBA" id="ARBA00022692"/>
    </source>
</evidence>
<comment type="subcellular location">
    <subcellularLocation>
        <location evidence="5">Cell membrane</location>
        <topology evidence="5">Multi-pass membrane protein</topology>
    </subcellularLocation>
    <subcellularLocation>
        <location evidence="1">Membrane</location>
        <topology evidence="1">Multi-pass membrane protein</topology>
    </subcellularLocation>
</comment>
<feature type="transmembrane region" description="Helical" evidence="5">
    <location>
        <begin position="21"/>
        <end position="40"/>
    </location>
</feature>
<dbReference type="EMBL" id="CP072842">
    <property type="protein sequence ID" value="QTV06307.1"/>
    <property type="molecule type" value="Genomic_DNA"/>
</dbReference>
<keyword evidence="5" id="KW-1003">Cell membrane</keyword>
<dbReference type="Pfam" id="PF00902">
    <property type="entry name" value="TatC"/>
    <property type="match status" value="1"/>
</dbReference>
<accession>A0ABX7XEJ5</accession>
<evidence type="ECO:0000313" key="7">
    <source>
        <dbReference type="Proteomes" id="UP000672011"/>
    </source>
</evidence>
<organism evidence="6 7">
    <name type="scientific">Faecalibacter bovis</name>
    <dbReference type="NCBI Taxonomy" id="2898187"/>
    <lineage>
        <taxon>Bacteria</taxon>
        <taxon>Pseudomonadati</taxon>
        <taxon>Bacteroidota</taxon>
        <taxon>Flavobacteriia</taxon>
        <taxon>Flavobacteriales</taxon>
        <taxon>Weeksellaceae</taxon>
        <taxon>Faecalibacter</taxon>
    </lineage>
</organism>
<dbReference type="PANTHER" id="PTHR30371">
    <property type="entry name" value="SEC-INDEPENDENT PROTEIN TRANSLOCASE PROTEIN TATC"/>
    <property type="match status" value="1"/>
</dbReference>
<feature type="transmembrane region" description="Helical" evidence="5">
    <location>
        <begin position="136"/>
        <end position="164"/>
    </location>
</feature>